<evidence type="ECO:0000313" key="10">
    <source>
        <dbReference type="Proteomes" id="UP000263642"/>
    </source>
</evidence>
<feature type="transmembrane region" description="Helical" evidence="7">
    <location>
        <begin position="12"/>
        <end position="30"/>
    </location>
</feature>
<proteinExistence type="predicted"/>
<dbReference type="InterPro" id="IPR009057">
    <property type="entry name" value="Homeodomain-like_sf"/>
</dbReference>
<evidence type="ECO:0000259" key="8">
    <source>
        <dbReference type="PROSITE" id="PS50045"/>
    </source>
</evidence>
<dbReference type="PROSITE" id="PS00675">
    <property type="entry name" value="SIGMA54_INTERACT_1"/>
    <property type="match status" value="1"/>
</dbReference>
<dbReference type="Proteomes" id="UP000263642">
    <property type="component" value="Unassembled WGS sequence"/>
</dbReference>
<dbReference type="GO" id="GO:0006355">
    <property type="term" value="P:regulation of DNA-templated transcription"/>
    <property type="evidence" value="ECO:0007669"/>
    <property type="project" value="InterPro"/>
</dbReference>
<dbReference type="PANTHER" id="PTHR32071:SF57">
    <property type="entry name" value="C4-DICARBOXYLATE TRANSPORT TRANSCRIPTIONAL REGULATORY PROTEIN DCTD"/>
    <property type="match status" value="1"/>
</dbReference>
<evidence type="ECO:0000256" key="5">
    <source>
        <dbReference type="ARBA" id="ARBA00023159"/>
    </source>
</evidence>
<keyword evidence="7" id="KW-0472">Membrane</keyword>
<feature type="transmembrane region" description="Helical" evidence="7">
    <location>
        <begin position="172"/>
        <end position="192"/>
    </location>
</feature>
<sequence>MKKQGIRERAILFTCGILAIVYSVIVLGFVTTSPDLRIRAMLDSVEALPQTDGPSLSGIEIKATPDIKTAGAFSAPKNGDVLTRIGEFPIRTFLDFSQVLSKLRNMDLPPGGQLQPKADPTEHDVPSMVEIQNSGRFIKIEYYSRDTSDSSSVTYTMKTAWIQIQAIPSGDVAISLLWFSLELIILAIGAFAYWMRPFDRTTRIFFIMGIITLVAFIGGYNWWIIAGSLILNTPFVIAAVLIPAITLHFFITYPRAIPQLVQHPVGLLRVVYSIPVATTLLILACLTYLRVTSHIGEDPRELAGLEYSPLVFQAIYILRWAVYAYITVAGLYYLATLVAVFHGYFKSQNPYERNQLKWIALAGLISTIPVGYSIYMAEFDRTQFALGGAGIPMFLASVSFMAAFVVGIIRYRLMLIDQIISRGMLFYVVSAGISILYATVISLGSLLGTQLNRAPSTNQAVSVFLVMLFAISLLLWSRDRIQRLIDRRFFRQKYQLDKALKRMNRAVGRLGDQRSIADRMLTSCREVLQVKNAAIYLLNPERTQFDLLTGFHIENAPSAVPCGPELLEVLEGELAFQRVATGLLKEASPAQQLLRLLGFDFIYNLELDGEFAGFVALGQRTTGSAYSAEDLTFLNAMGQITSIALHSTKIHQDLRRLNEEMRIKVEKIDDQRRLVSVLQSELTNSQEIAERSTPAHDVQRGMIKGNSPAIRSVMETVRKVANSESTVLVRGESGTGKELLAQAVHENSSRHEKPLVRVNCAALSPSLLESELFGHVKGAFTGAHEDRVGRFELANGGTLFLDEIGDISLDTQVKLLRVLQERAFERVGGSETLHVDVRLITATHQNLEQRITEGLFREDLYYRLNVISITLPPLRERREDIFELAFYFLKRTANRLGKRISHIDPDAIEALERAPWPGNIRQLENVIERAVVLAESEVITMKDLPADLLEQKKRLPARVFETKNVRSDTTRRIPLSEVEVITFPGSQNHVDQRLTEPEQLKLALAECDGNKAQAARLLGMPRSTYYSKLKKYDIT</sequence>
<dbReference type="Gene3D" id="1.10.10.60">
    <property type="entry name" value="Homeodomain-like"/>
    <property type="match status" value="1"/>
</dbReference>
<dbReference type="PROSITE" id="PS00688">
    <property type="entry name" value="SIGMA54_INTERACT_3"/>
    <property type="match status" value="1"/>
</dbReference>
<dbReference type="PROSITE" id="PS50045">
    <property type="entry name" value="SIGMA54_INTERACT_4"/>
    <property type="match status" value="1"/>
</dbReference>
<gene>
    <name evidence="9" type="ORF">DIT97_16990</name>
</gene>
<evidence type="ECO:0000256" key="1">
    <source>
        <dbReference type="ARBA" id="ARBA00022741"/>
    </source>
</evidence>
<reference evidence="9 10" key="1">
    <citation type="journal article" date="2018" name="Nat. Biotechnol.">
        <title>A standardized bacterial taxonomy based on genome phylogeny substantially revises the tree of life.</title>
        <authorList>
            <person name="Parks D.H."/>
            <person name="Chuvochina M."/>
            <person name="Waite D.W."/>
            <person name="Rinke C."/>
            <person name="Skarshewski A."/>
            <person name="Chaumeil P.A."/>
            <person name="Hugenholtz P."/>
        </authorList>
    </citation>
    <scope>NUCLEOTIDE SEQUENCE [LARGE SCALE GENOMIC DNA]</scope>
    <source>
        <strain evidence="9">UBA9375</strain>
    </source>
</reference>
<dbReference type="Pfam" id="PF02954">
    <property type="entry name" value="HTH_8"/>
    <property type="match status" value="1"/>
</dbReference>
<dbReference type="SMART" id="SM00382">
    <property type="entry name" value="AAA"/>
    <property type="match status" value="1"/>
</dbReference>
<dbReference type="Gene3D" id="1.10.8.60">
    <property type="match status" value="1"/>
</dbReference>
<dbReference type="InterPro" id="IPR029016">
    <property type="entry name" value="GAF-like_dom_sf"/>
</dbReference>
<dbReference type="PRINTS" id="PR01590">
    <property type="entry name" value="HTHFIS"/>
</dbReference>
<name>A0A3D3R6X2_9PLAN</name>
<evidence type="ECO:0000313" key="9">
    <source>
        <dbReference type="EMBL" id="HCO24634.1"/>
    </source>
</evidence>
<dbReference type="InterPro" id="IPR058031">
    <property type="entry name" value="AAA_lid_NorR"/>
</dbReference>
<evidence type="ECO:0000256" key="6">
    <source>
        <dbReference type="ARBA" id="ARBA00023163"/>
    </source>
</evidence>
<dbReference type="FunFam" id="1.10.8.60:FF:000014">
    <property type="entry name" value="DNA-binding transcriptional regulator NtrC"/>
    <property type="match status" value="1"/>
</dbReference>
<keyword evidence="1" id="KW-0547">Nucleotide-binding</keyword>
<dbReference type="PROSITE" id="PS00676">
    <property type="entry name" value="SIGMA54_INTERACT_2"/>
    <property type="match status" value="1"/>
</dbReference>
<feature type="transmembrane region" description="Helical" evidence="7">
    <location>
        <begin position="204"/>
        <end position="223"/>
    </location>
</feature>
<feature type="transmembrane region" description="Helical" evidence="7">
    <location>
        <begin position="266"/>
        <end position="289"/>
    </location>
</feature>
<dbReference type="InterPro" id="IPR002197">
    <property type="entry name" value="HTH_Fis"/>
</dbReference>
<keyword evidence="7" id="KW-1133">Transmembrane helix</keyword>
<dbReference type="InterPro" id="IPR003593">
    <property type="entry name" value="AAA+_ATPase"/>
</dbReference>
<dbReference type="GO" id="GO:0005524">
    <property type="term" value="F:ATP binding"/>
    <property type="evidence" value="ECO:0007669"/>
    <property type="project" value="UniProtKB-KW"/>
</dbReference>
<evidence type="ECO:0000256" key="7">
    <source>
        <dbReference type="SAM" id="Phobius"/>
    </source>
</evidence>
<feature type="transmembrane region" description="Helical" evidence="7">
    <location>
        <begin position="389"/>
        <end position="413"/>
    </location>
</feature>
<dbReference type="InterPro" id="IPR027417">
    <property type="entry name" value="P-loop_NTPase"/>
</dbReference>
<dbReference type="SUPFAM" id="SSF55781">
    <property type="entry name" value="GAF domain-like"/>
    <property type="match status" value="1"/>
</dbReference>
<accession>A0A3D3R6X2</accession>
<protein>
    <submittedName>
        <fullName evidence="9">Sigma-54-dependent Fis family transcriptional regulator</fullName>
    </submittedName>
</protein>
<dbReference type="Gene3D" id="3.30.450.40">
    <property type="match status" value="1"/>
</dbReference>
<dbReference type="Pfam" id="PF00158">
    <property type="entry name" value="Sigma54_activat"/>
    <property type="match status" value="1"/>
</dbReference>
<dbReference type="SUPFAM" id="SSF46689">
    <property type="entry name" value="Homeodomain-like"/>
    <property type="match status" value="1"/>
</dbReference>
<evidence type="ECO:0000256" key="2">
    <source>
        <dbReference type="ARBA" id="ARBA00022840"/>
    </source>
</evidence>
<keyword evidence="5" id="KW-0010">Activator</keyword>
<keyword evidence="7" id="KW-0812">Transmembrane</keyword>
<dbReference type="PANTHER" id="PTHR32071">
    <property type="entry name" value="TRANSCRIPTIONAL REGULATORY PROTEIN"/>
    <property type="match status" value="1"/>
</dbReference>
<keyword evidence="2" id="KW-0067">ATP-binding</keyword>
<keyword evidence="4" id="KW-0238">DNA-binding</keyword>
<evidence type="ECO:0000256" key="3">
    <source>
        <dbReference type="ARBA" id="ARBA00023015"/>
    </source>
</evidence>
<comment type="caution">
    <text evidence="9">The sequence shown here is derived from an EMBL/GenBank/DDBJ whole genome shotgun (WGS) entry which is preliminary data.</text>
</comment>
<feature type="transmembrane region" description="Helical" evidence="7">
    <location>
        <begin position="320"/>
        <end position="344"/>
    </location>
</feature>
<dbReference type="InterPro" id="IPR025943">
    <property type="entry name" value="Sigma_54_int_dom_ATP-bd_2"/>
</dbReference>
<dbReference type="SUPFAM" id="SSF52540">
    <property type="entry name" value="P-loop containing nucleoside triphosphate hydrolases"/>
    <property type="match status" value="1"/>
</dbReference>
<feature type="transmembrane region" description="Helical" evidence="7">
    <location>
        <begin position="356"/>
        <end position="377"/>
    </location>
</feature>
<feature type="domain" description="Sigma-54 factor interaction" evidence="8">
    <location>
        <begin position="703"/>
        <end position="932"/>
    </location>
</feature>
<dbReference type="AlphaFoldDB" id="A0A3D3R6X2"/>
<dbReference type="FunFam" id="3.40.50.300:FF:000006">
    <property type="entry name" value="DNA-binding transcriptional regulator NtrC"/>
    <property type="match status" value="1"/>
</dbReference>
<dbReference type="CDD" id="cd00009">
    <property type="entry name" value="AAA"/>
    <property type="match status" value="1"/>
</dbReference>
<dbReference type="Pfam" id="PF25601">
    <property type="entry name" value="AAA_lid_14"/>
    <property type="match status" value="1"/>
</dbReference>
<dbReference type="InterPro" id="IPR002078">
    <property type="entry name" value="Sigma_54_int"/>
</dbReference>
<dbReference type="InterPro" id="IPR025662">
    <property type="entry name" value="Sigma_54_int_dom_ATP-bd_1"/>
</dbReference>
<dbReference type="EMBL" id="DQAY01000104">
    <property type="protein sequence ID" value="HCO24634.1"/>
    <property type="molecule type" value="Genomic_DNA"/>
</dbReference>
<keyword evidence="6" id="KW-0804">Transcription</keyword>
<feature type="transmembrane region" description="Helical" evidence="7">
    <location>
        <begin position="459"/>
        <end position="477"/>
    </location>
</feature>
<dbReference type="GO" id="GO:0043565">
    <property type="term" value="F:sequence-specific DNA binding"/>
    <property type="evidence" value="ECO:0007669"/>
    <property type="project" value="InterPro"/>
</dbReference>
<organism evidence="9 10">
    <name type="scientific">Gimesia maris</name>
    <dbReference type="NCBI Taxonomy" id="122"/>
    <lineage>
        <taxon>Bacteria</taxon>
        <taxon>Pseudomonadati</taxon>
        <taxon>Planctomycetota</taxon>
        <taxon>Planctomycetia</taxon>
        <taxon>Planctomycetales</taxon>
        <taxon>Planctomycetaceae</taxon>
        <taxon>Gimesia</taxon>
    </lineage>
</organism>
<dbReference type="InterPro" id="IPR025944">
    <property type="entry name" value="Sigma_54_int_dom_CS"/>
</dbReference>
<feature type="transmembrane region" description="Helical" evidence="7">
    <location>
        <begin position="235"/>
        <end position="254"/>
    </location>
</feature>
<dbReference type="Gene3D" id="3.40.50.300">
    <property type="entry name" value="P-loop containing nucleotide triphosphate hydrolases"/>
    <property type="match status" value="1"/>
</dbReference>
<keyword evidence="3" id="KW-0805">Transcription regulation</keyword>
<feature type="transmembrane region" description="Helical" evidence="7">
    <location>
        <begin position="425"/>
        <end position="447"/>
    </location>
</feature>
<evidence type="ECO:0000256" key="4">
    <source>
        <dbReference type="ARBA" id="ARBA00023125"/>
    </source>
</evidence>